<dbReference type="Proteomes" id="UP000571950">
    <property type="component" value="Unassembled WGS sequence"/>
</dbReference>
<dbReference type="RefSeq" id="WP_188073030.1">
    <property type="nucleotide sequence ID" value="NZ_BSPS01000061.1"/>
</dbReference>
<proteinExistence type="predicted"/>
<accession>A0A7W6FR18</accession>
<protein>
    <submittedName>
        <fullName evidence="2">Uncharacterized protein</fullName>
    </submittedName>
</protein>
<evidence type="ECO:0000313" key="3">
    <source>
        <dbReference type="Proteomes" id="UP000571950"/>
    </source>
</evidence>
<sequence length="58" mass="6238">MSDKETMSGIRDWLNSRAGGPPNPPEALPEPDIDAGESVAKREEEAVQAFLASRRGEA</sequence>
<evidence type="ECO:0000313" key="2">
    <source>
        <dbReference type="EMBL" id="MBB3927540.1"/>
    </source>
</evidence>
<gene>
    <name evidence="2" type="ORF">GGR43_003271</name>
</gene>
<dbReference type="EMBL" id="JACIDT010000012">
    <property type="protein sequence ID" value="MBB3927540.1"/>
    <property type="molecule type" value="Genomic_DNA"/>
</dbReference>
<organism evidence="2 3">
    <name type="scientific">Sphingobium jiangsuense</name>
    <dbReference type="NCBI Taxonomy" id="870476"/>
    <lineage>
        <taxon>Bacteria</taxon>
        <taxon>Pseudomonadati</taxon>
        <taxon>Pseudomonadota</taxon>
        <taxon>Alphaproteobacteria</taxon>
        <taxon>Sphingomonadales</taxon>
        <taxon>Sphingomonadaceae</taxon>
        <taxon>Sphingobium</taxon>
    </lineage>
</organism>
<dbReference type="AlphaFoldDB" id="A0A7W6FR18"/>
<evidence type="ECO:0000256" key="1">
    <source>
        <dbReference type="SAM" id="MobiDB-lite"/>
    </source>
</evidence>
<comment type="caution">
    <text evidence="2">The sequence shown here is derived from an EMBL/GenBank/DDBJ whole genome shotgun (WGS) entry which is preliminary data.</text>
</comment>
<reference evidence="2 3" key="1">
    <citation type="submission" date="2020-08" db="EMBL/GenBank/DDBJ databases">
        <title>Genomic Encyclopedia of Type Strains, Phase IV (KMG-IV): sequencing the most valuable type-strain genomes for metagenomic binning, comparative biology and taxonomic classification.</title>
        <authorList>
            <person name="Goeker M."/>
        </authorList>
    </citation>
    <scope>NUCLEOTIDE SEQUENCE [LARGE SCALE GENOMIC DNA]</scope>
    <source>
        <strain evidence="2 3">DSM 26189</strain>
    </source>
</reference>
<keyword evidence="3" id="KW-1185">Reference proteome</keyword>
<name>A0A7W6FR18_9SPHN</name>
<feature type="region of interest" description="Disordered" evidence="1">
    <location>
        <begin position="1"/>
        <end position="33"/>
    </location>
</feature>